<dbReference type="SUPFAM" id="SSF88946">
    <property type="entry name" value="Sigma2 domain of RNA polymerase sigma factors"/>
    <property type="match status" value="1"/>
</dbReference>
<keyword evidence="2" id="KW-0805">Transcription regulation</keyword>
<dbReference type="InterPro" id="IPR013324">
    <property type="entry name" value="RNA_pol_sigma_r3/r4-like"/>
</dbReference>
<dbReference type="GO" id="GO:0016987">
    <property type="term" value="F:sigma factor activity"/>
    <property type="evidence" value="ECO:0007669"/>
    <property type="project" value="UniProtKB-KW"/>
</dbReference>
<evidence type="ECO:0000256" key="1">
    <source>
        <dbReference type="ARBA" id="ARBA00010641"/>
    </source>
</evidence>
<gene>
    <name evidence="7" type="ORF">ERX46_12405</name>
</gene>
<organism evidence="7 8">
    <name type="scientific">Brumimicrobium glaciale</name>
    <dbReference type="NCBI Taxonomy" id="200475"/>
    <lineage>
        <taxon>Bacteria</taxon>
        <taxon>Pseudomonadati</taxon>
        <taxon>Bacteroidota</taxon>
        <taxon>Flavobacteriia</taxon>
        <taxon>Flavobacteriales</taxon>
        <taxon>Crocinitomicaceae</taxon>
        <taxon>Brumimicrobium</taxon>
    </lineage>
</organism>
<dbReference type="InterPro" id="IPR013325">
    <property type="entry name" value="RNA_pol_sigma_r2"/>
</dbReference>
<dbReference type="RefSeq" id="WP_130094190.1">
    <property type="nucleotide sequence ID" value="NZ_SETE01000005.1"/>
</dbReference>
<dbReference type="PANTHER" id="PTHR43133">
    <property type="entry name" value="RNA POLYMERASE ECF-TYPE SIGMA FACTO"/>
    <property type="match status" value="1"/>
</dbReference>
<dbReference type="EMBL" id="SETE01000005">
    <property type="protein sequence ID" value="RYM32853.1"/>
    <property type="molecule type" value="Genomic_DNA"/>
</dbReference>
<dbReference type="Gene3D" id="1.10.10.10">
    <property type="entry name" value="Winged helix-like DNA-binding domain superfamily/Winged helix DNA-binding domain"/>
    <property type="match status" value="1"/>
</dbReference>
<keyword evidence="5" id="KW-0804">Transcription</keyword>
<evidence type="ECO:0000256" key="3">
    <source>
        <dbReference type="ARBA" id="ARBA00023082"/>
    </source>
</evidence>
<evidence type="ECO:0000259" key="6">
    <source>
        <dbReference type="Pfam" id="PF07638"/>
    </source>
</evidence>
<feature type="domain" description="RNA polymerase sigma-70 ECF-like HTH" evidence="6">
    <location>
        <begin position="3"/>
        <end position="164"/>
    </location>
</feature>
<keyword evidence="8" id="KW-1185">Reference proteome</keyword>
<accession>A0A4Q4KHU4</accession>
<dbReference type="Pfam" id="PF07638">
    <property type="entry name" value="Sigma70_ECF"/>
    <property type="match status" value="1"/>
</dbReference>
<evidence type="ECO:0000256" key="4">
    <source>
        <dbReference type="ARBA" id="ARBA00023125"/>
    </source>
</evidence>
<dbReference type="InterPro" id="IPR036388">
    <property type="entry name" value="WH-like_DNA-bd_sf"/>
</dbReference>
<sequence>MGENFQNIIQEIKSGNDDILNSLYEQYRNEFIAFSAKNFNTQNEQSKDAFQEAILDFYQNIITGKLVELTSSAKTYLFQIGRNKVLNILKKEQRLTYLEDLQLIKGQEYESFVEEDEAAFTQEQIQSIISEMAADCQKVLKLYYFNEYDMESIAVEMNYKNANTAKSKKSLCMKKLISKLNELKEKMYL</sequence>
<dbReference type="Gene3D" id="1.10.1740.10">
    <property type="match status" value="1"/>
</dbReference>
<dbReference type="InterPro" id="IPR014284">
    <property type="entry name" value="RNA_pol_sigma-70_dom"/>
</dbReference>
<dbReference type="OrthoDB" id="1099849at2"/>
<dbReference type="Proteomes" id="UP000293952">
    <property type="component" value="Unassembled WGS sequence"/>
</dbReference>
<evidence type="ECO:0000313" key="7">
    <source>
        <dbReference type="EMBL" id="RYM32853.1"/>
    </source>
</evidence>
<dbReference type="InterPro" id="IPR039425">
    <property type="entry name" value="RNA_pol_sigma-70-like"/>
</dbReference>
<evidence type="ECO:0000313" key="8">
    <source>
        <dbReference type="Proteomes" id="UP000293952"/>
    </source>
</evidence>
<comment type="similarity">
    <text evidence="1">Belongs to the sigma-70 factor family. ECF subfamily.</text>
</comment>
<dbReference type="GO" id="GO:0006352">
    <property type="term" value="P:DNA-templated transcription initiation"/>
    <property type="evidence" value="ECO:0007669"/>
    <property type="project" value="InterPro"/>
</dbReference>
<proteinExistence type="inferred from homology"/>
<dbReference type="GO" id="GO:0003677">
    <property type="term" value="F:DNA binding"/>
    <property type="evidence" value="ECO:0007669"/>
    <property type="project" value="UniProtKB-KW"/>
</dbReference>
<dbReference type="InterPro" id="IPR053812">
    <property type="entry name" value="HTH_Sigma70_ECF-like"/>
</dbReference>
<keyword evidence="3" id="KW-0731">Sigma factor</keyword>
<name>A0A4Q4KHU4_9FLAO</name>
<evidence type="ECO:0000256" key="5">
    <source>
        <dbReference type="ARBA" id="ARBA00023163"/>
    </source>
</evidence>
<evidence type="ECO:0000256" key="2">
    <source>
        <dbReference type="ARBA" id="ARBA00023015"/>
    </source>
</evidence>
<reference evidence="7 8" key="1">
    <citation type="submission" date="2019-02" db="EMBL/GenBank/DDBJ databases">
        <title>Genome sequence of the sea-ice species Brumimicrobium glaciale.</title>
        <authorList>
            <person name="Bowman J.P."/>
        </authorList>
    </citation>
    <scope>NUCLEOTIDE SEQUENCE [LARGE SCALE GENOMIC DNA]</scope>
    <source>
        <strain evidence="7 8">IC156</strain>
    </source>
</reference>
<protein>
    <submittedName>
        <fullName evidence="7">Sigma-70 family RNA polymerase sigma factor</fullName>
    </submittedName>
</protein>
<dbReference type="NCBIfam" id="TIGR02937">
    <property type="entry name" value="sigma70-ECF"/>
    <property type="match status" value="1"/>
</dbReference>
<keyword evidence="4" id="KW-0238">DNA-binding</keyword>
<comment type="caution">
    <text evidence="7">The sequence shown here is derived from an EMBL/GenBank/DDBJ whole genome shotgun (WGS) entry which is preliminary data.</text>
</comment>
<dbReference type="AlphaFoldDB" id="A0A4Q4KHU4"/>
<dbReference type="SUPFAM" id="SSF88659">
    <property type="entry name" value="Sigma3 and sigma4 domains of RNA polymerase sigma factors"/>
    <property type="match status" value="1"/>
</dbReference>
<dbReference type="PANTHER" id="PTHR43133:SF8">
    <property type="entry name" value="RNA POLYMERASE SIGMA FACTOR HI_1459-RELATED"/>
    <property type="match status" value="1"/>
</dbReference>